<name>A0ABS9CX97_9RHOB</name>
<protein>
    <submittedName>
        <fullName evidence="5">AraC family transcriptional regulator</fullName>
    </submittedName>
</protein>
<dbReference type="Proteomes" id="UP001200557">
    <property type="component" value="Unassembled WGS sequence"/>
</dbReference>
<reference evidence="5 6" key="1">
    <citation type="submission" date="2022-01" db="EMBL/GenBank/DDBJ databases">
        <title>Octadecabacter sp. nov., isolated from a marine alga.</title>
        <authorList>
            <person name="Jin M.S."/>
            <person name="Kim H.M."/>
            <person name="Han D.M."/>
            <person name="Jung J.J."/>
            <person name="Jeon C.O."/>
        </authorList>
    </citation>
    <scope>NUCLEOTIDE SEQUENCE [LARGE SCALE GENOMIC DNA]</scope>
    <source>
        <strain evidence="5 6">G9-8</strain>
    </source>
</reference>
<dbReference type="InterPro" id="IPR050204">
    <property type="entry name" value="AraC_XylS_family_regulators"/>
</dbReference>
<dbReference type="PROSITE" id="PS00041">
    <property type="entry name" value="HTH_ARAC_FAMILY_1"/>
    <property type="match status" value="1"/>
</dbReference>
<dbReference type="EMBL" id="JAKGAQ010000002">
    <property type="protein sequence ID" value="MCF2870781.1"/>
    <property type="molecule type" value="Genomic_DNA"/>
</dbReference>
<keyword evidence="3" id="KW-0804">Transcription</keyword>
<dbReference type="Pfam" id="PF12852">
    <property type="entry name" value="Cupin_6"/>
    <property type="match status" value="1"/>
</dbReference>
<dbReference type="Gene3D" id="1.10.10.60">
    <property type="entry name" value="Homeodomain-like"/>
    <property type="match status" value="2"/>
</dbReference>
<feature type="domain" description="HTH araC/xylS-type" evidence="4">
    <location>
        <begin position="201"/>
        <end position="299"/>
    </location>
</feature>
<comment type="caution">
    <text evidence="5">The sequence shown here is derived from an EMBL/GenBank/DDBJ whole genome shotgun (WGS) entry which is preliminary data.</text>
</comment>
<dbReference type="Pfam" id="PF12833">
    <property type="entry name" value="HTH_18"/>
    <property type="match status" value="1"/>
</dbReference>
<dbReference type="SMART" id="SM00342">
    <property type="entry name" value="HTH_ARAC"/>
    <property type="match status" value="1"/>
</dbReference>
<evidence type="ECO:0000256" key="1">
    <source>
        <dbReference type="ARBA" id="ARBA00023015"/>
    </source>
</evidence>
<gene>
    <name evidence="5" type="ORF">L0664_06855</name>
</gene>
<keyword evidence="1" id="KW-0805">Transcription regulation</keyword>
<dbReference type="PANTHER" id="PTHR46796:SF13">
    <property type="entry name" value="HTH-TYPE TRANSCRIPTIONAL ACTIVATOR RHAS"/>
    <property type="match status" value="1"/>
</dbReference>
<keyword evidence="2" id="KW-0238">DNA-binding</keyword>
<keyword evidence="6" id="KW-1185">Reference proteome</keyword>
<evidence type="ECO:0000256" key="2">
    <source>
        <dbReference type="ARBA" id="ARBA00023125"/>
    </source>
</evidence>
<dbReference type="InterPro" id="IPR009057">
    <property type="entry name" value="Homeodomain-like_sf"/>
</dbReference>
<evidence type="ECO:0000259" key="4">
    <source>
        <dbReference type="PROSITE" id="PS01124"/>
    </source>
</evidence>
<dbReference type="InterPro" id="IPR020449">
    <property type="entry name" value="Tscrpt_reg_AraC-type_HTH"/>
</dbReference>
<dbReference type="PRINTS" id="PR00032">
    <property type="entry name" value="HTHARAC"/>
</dbReference>
<proteinExistence type="predicted"/>
<dbReference type="InterPro" id="IPR032783">
    <property type="entry name" value="AraC_lig"/>
</dbReference>
<accession>A0ABS9CX97</accession>
<evidence type="ECO:0000313" key="5">
    <source>
        <dbReference type="EMBL" id="MCF2870781.1"/>
    </source>
</evidence>
<dbReference type="InterPro" id="IPR018062">
    <property type="entry name" value="HTH_AraC-typ_CS"/>
</dbReference>
<evidence type="ECO:0000313" key="6">
    <source>
        <dbReference type="Proteomes" id="UP001200557"/>
    </source>
</evidence>
<dbReference type="PANTHER" id="PTHR46796">
    <property type="entry name" value="HTH-TYPE TRANSCRIPTIONAL ACTIVATOR RHAS-RELATED"/>
    <property type="match status" value="1"/>
</dbReference>
<evidence type="ECO:0000256" key="3">
    <source>
        <dbReference type="ARBA" id="ARBA00023163"/>
    </source>
</evidence>
<dbReference type="SUPFAM" id="SSF46689">
    <property type="entry name" value="Homeodomain-like"/>
    <property type="match status" value="2"/>
</dbReference>
<sequence>MTDVLSDVLNHLNLRSVRCTRLEAAGGWSLRFSLRTTLKFVAVMKGNAWLIPDGQDAVQLFEGDTFFLANAAGYVVTSDPTLTPIDGLQAFDWDTGETACFGGDDTIMLGGGFDVRGDPIDFLLKAMPSVIRFSAQDHSATALRLSLSLLNNELENPKIGCDAASKGLADVMLVHALRAYAFRGDHPAPTWLNGLAHPKIRRALEGMHGNPEYGWTVDNLARAVGMSRSSFARTFTETVGKPPLAYLTQWRLERACAALRKGVEPMSNIAQAAGYGSESAFGLAFRRQFGISPGRYRNNHTVTDHVIADIGP</sequence>
<dbReference type="PROSITE" id="PS01124">
    <property type="entry name" value="HTH_ARAC_FAMILY_2"/>
    <property type="match status" value="1"/>
</dbReference>
<dbReference type="InterPro" id="IPR018060">
    <property type="entry name" value="HTH_AraC"/>
</dbReference>
<organism evidence="5 6">
    <name type="scientific">Octadecabacter dasysiphoniae</name>
    <dbReference type="NCBI Taxonomy" id="2909341"/>
    <lineage>
        <taxon>Bacteria</taxon>
        <taxon>Pseudomonadati</taxon>
        <taxon>Pseudomonadota</taxon>
        <taxon>Alphaproteobacteria</taxon>
        <taxon>Rhodobacterales</taxon>
        <taxon>Roseobacteraceae</taxon>
        <taxon>Octadecabacter</taxon>
    </lineage>
</organism>
<dbReference type="RefSeq" id="WP_235224912.1">
    <property type="nucleotide sequence ID" value="NZ_JAKGAQ010000002.1"/>
</dbReference>